<feature type="domain" description="G-protein coupled receptors family 1 profile" evidence="10">
    <location>
        <begin position="1"/>
        <end position="143"/>
    </location>
</feature>
<comment type="similarity">
    <text evidence="2">Belongs to the G-protein coupled receptor 1 family.</text>
</comment>
<keyword evidence="7" id="KW-0675">Receptor</keyword>
<dbReference type="EMBL" id="OV725079">
    <property type="protein sequence ID" value="CAH1397088.1"/>
    <property type="molecule type" value="Genomic_DNA"/>
</dbReference>
<keyword evidence="12" id="KW-1185">Reference proteome</keyword>
<accession>A0A9P0MFJ4</accession>
<dbReference type="PRINTS" id="PR00237">
    <property type="entry name" value="GPCRRHODOPSN"/>
</dbReference>
<evidence type="ECO:0000256" key="2">
    <source>
        <dbReference type="ARBA" id="ARBA00010663"/>
    </source>
</evidence>
<proteinExistence type="inferred from homology"/>
<protein>
    <recommendedName>
        <fullName evidence="10">G-protein coupled receptors family 1 profile domain-containing protein</fullName>
    </recommendedName>
</protein>
<comment type="subcellular location">
    <subcellularLocation>
        <location evidence="1">Membrane</location>
        <topology evidence="1">Multi-pass membrane protein</topology>
    </subcellularLocation>
</comment>
<dbReference type="SUPFAM" id="SSF81321">
    <property type="entry name" value="Family A G protein-coupled receptor-like"/>
    <property type="match status" value="1"/>
</dbReference>
<name>A0A9P0MFJ4_NEZVI</name>
<evidence type="ECO:0000256" key="4">
    <source>
        <dbReference type="ARBA" id="ARBA00022989"/>
    </source>
</evidence>
<feature type="transmembrane region" description="Helical" evidence="9">
    <location>
        <begin position="30"/>
        <end position="59"/>
    </location>
</feature>
<evidence type="ECO:0000259" key="10">
    <source>
        <dbReference type="PROSITE" id="PS50262"/>
    </source>
</evidence>
<evidence type="ECO:0000256" key="3">
    <source>
        <dbReference type="ARBA" id="ARBA00022692"/>
    </source>
</evidence>
<organism evidence="11 12">
    <name type="scientific">Nezara viridula</name>
    <name type="common">Southern green stink bug</name>
    <name type="synonym">Cimex viridulus</name>
    <dbReference type="NCBI Taxonomy" id="85310"/>
    <lineage>
        <taxon>Eukaryota</taxon>
        <taxon>Metazoa</taxon>
        <taxon>Ecdysozoa</taxon>
        <taxon>Arthropoda</taxon>
        <taxon>Hexapoda</taxon>
        <taxon>Insecta</taxon>
        <taxon>Pterygota</taxon>
        <taxon>Neoptera</taxon>
        <taxon>Paraneoptera</taxon>
        <taxon>Hemiptera</taxon>
        <taxon>Heteroptera</taxon>
        <taxon>Panheteroptera</taxon>
        <taxon>Pentatomomorpha</taxon>
        <taxon>Pentatomoidea</taxon>
        <taxon>Pentatomidae</taxon>
        <taxon>Pentatominae</taxon>
        <taxon>Nezara</taxon>
    </lineage>
</organism>
<keyword evidence="6 9" id="KW-0472">Membrane</keyword>
<dbReference type="PROSITE" id="PS50262">
    <property type="entry name" value="G_PROTEIN_RECEP_F1_2"/>
    <property type="match status" value="1"/>
</dbReference>
<dbReference type="InterPro" id="IPR000276">
    <property type="entry name" value="GPCR_Rhodpsn"/>
</dbReference>
<dbReference type="PANTHER" id="PTHR24243">
    <property type="entry name" value="G-PROTEIN COUPLED RECEPTOR"/>
    <property type="match status" value="1"/>
</dbReference>
<dbReference type="Proteomes" id="UP001152798">
    <property type="component" value="Chromosome 3"/>
</dbReference>
<keyword evidence="5" id="KW-0297">G-protein coupled receptor</keyword>
<evidence type="ECO:0000256" key="6">
    <source>
        <dbReference type="ARBA" id="ARBA00023136"/>
    </source>
</evidence>
<keyword evidence="3 9" id="KW-0812">Transmembrane</keyword>
<feature type="transmembrane region" description="Helical" evidence="9">
    <location>
        <begin position="124"/>
        <end position="146"/>
    </location>
</feature>
<evidence type="ECO:0000313" key="11">
    <source>
        <dbReference type="EMBL" id="CAH1397088.1"/>
    </source>
</evidence>
<evidence type="ECO:0000256" key="9">
    <source>
        <dbReference type="SAM" id="Phobius"/>
    </source>
</evidence>
<dbReference type="GO" id="GO:0005886">
    <property type="term" value="C:plasma membrane"/>
    <property type="evidence" value="ECO:0007669"/>
    <property type="project" value="TreeGrafter"/>
</dbReference>
<dbReference type="InterPro" id="IPR017452">
    <property type="entry name" value="GPCR_Rhodpsn_7TM"/>
</dbReference>
<reference evidence="11" key="1">
    <citation type="submission" date="2022-01" db="EMBL/GenBank/DDBJ databases">
        <authorList>
            <person name="King R."/>
        </authorList>
    </citation>
    <scope>NUCLEOTIDE SEQUENCE</scope>
</reference>
<dbReference type="GO" id="GO:0004930">
    <property type="term" value="F:G protein-coupled receptor activity"/>
    <property type="evidence" value="ECO:0007669"/>
    <property type="project" value="UniProtKB-KW"/>
</dbReference>
<keyword evidence="8" id="KW-0807">Transducer</keyword>
<gene>
    <name evidence="11" type="ORF">NEZAVI_LOCUS7009</name>
</gene>
<dbReference type="Gene3D" id="1.20.1070.10">
    <property type="entry name" value="Rhodopsin 7-helix transmembrane proteins"/>
    <property type="match status" value="1"/>
</dbReference>
<evidence type="ECO:0000256" key="5">
    <source>
        <dbReference type="ARBA" id="ARBA00023040"/>
    </source>
</evidence>
<evidence type="ECO:0000313" key="12">
    <source>
        <dbReference type="Proteomes" id="UP001152798"/>
    </source>
</evidence>
<evidence type="ECO:0000256" key="7">
    <source>
        <dbReference type="ARBA" id="ARBA00023170"/>
    </source>
</evidence>
<dbReference type="AlphaFoldDB" id="A0A9P0MFJ4"/>
<feature type="transmembrane region" description="Helical" evidence="9">
    <location>
        <begin position="80"/>
        <end position="104"/>
    </location>
</feature>
<sequence>MVSEFREEEYFDGTNVTTCLMEANEFWTSFYFTMSTTVFFCLPLAILVGLYSVIARNLLSNHGLVAPNNQSAALRYRRQVVMMLGTVVISFFICLLPFKAFTLYVIYAPPEILLSMGIETFYNILYICRMMFYINSAINPILYNLMSSKFRDGFRKLLGISNHGNFARKGTVTTTTTLTSSAKTSSSDNLLRRSVVRVISLDEASRVDNGLSTTIKLLNNSIVRSDESYV</sequence>
<evidence type="ECO:0000256" key="8">
    <source>
        <dbReference type="ARBA" id="ARBA00023224"/>
    </source>
</evidence>
<keyword evidence="4 9" id="KW-1133">Transmembrane helix</keyword>
<evidence type="ECO:0000256" key="1">
    <source>
        <dbReference type="ARBA" id="ARBA00004141"/>
    </source>
</evidence>
<dbReference type="PANTHER" id="PTHR24243:SF233">
    <property type="entry name" value="THYROTROPIN-RELEASING HORMONE RECEPTOR"/>
    <property type="match status" value="1"/>
</dbReference>
<dbReference type="OrthoDB" id="10036964at2759"/>
<dbReference type="Pfam" id="PF00001">
    <property type="entry name" value="7tm_1"/>
    <property type="match status" value="1"/>
</dbReference>